<reference evidence="2" key="1">
    <citation type="submission" date="2023-03" db="EMBL/GenBank/DDBJ databases">
        <title>Massive genome expansion in bonnet fungi (Mycena s.s.) driven by repeated elements and novel gene families across ecological guilds.</title>
        <authorList>
            <consortium name="Lawrence Berkeley National Laboratory"/>
            <person name="Harder C.B."/>
            <person name="Miyauchi S."/>
            <person name="Viragh M."/>
            <person name="Kuo A."/>
            <person name="Thoen E."/>
            <person name="Andreopoulos B."/>
            <person name="Lu D."/>
            <person name="Skrede I."/>
            <person name="Drula E."/>
            <person name="Henrissat B."/>
            <person name="Morin E."/>
            <person name="Kohler A."/>
            <person name="Barry K."/>
            <person name="LaButti K."/>
            <person name="Morin E."/>
            <person name="Salamov A."/>
            <person name="Lipzen A."/>
            <person name="Mereny Z."/>
            <person name="Hegedus B."/>
            <person name="Baldrian P."/>
            <person name="Stursova M."/>
            <person name="Weitz H."/>
            <person name="Taylor A."/>
            <person name="Grigoriev I.V."/>
            <person name="Nagy L.G."/>
            <person name="Martin F."/>
            <person name="Kauserud H."/>
        </authorList>
    </citation>
    <scope>NUCLEOTIDE SEQUENCE</scope>
    <source>
        <strain evidence="2">9144</strain>
    </source>
</reference>
<dbReference type="AlphaFoldDB" id="A0AAD6UXN9"/>
<comment type="caution">
    <text evidence="2">The sequence shown here is derived from an EMBL/GenBank/DDBJ whole genome shotgun (WGS) entry which is preliminary data.</text>
</comment>
<sequence>MKTIVIPPLAPSRNPPPPLPTLTIHTNLNSPVDNPLAIHANLDHPPHPPVVSGGPIRTRHLQPSKDVRVHPYSIPVGLRDFGDSDLSEPDEDDEDGNDNRTSPEATQAPDPGVHVDGRLLAIGIAKTQPTQPSLVARPQGATRIHKDDLKGYLANYSAVEKDLMQFHADFLEKGTAWTKQGALRRKTVKEKALEKHPRLTRFANNWLFESMMVNICRYSADAERTKGRKSVRIQDLGTTSSAGRRSSRTKSHSPSTGVAKS</sequence>
<dbReference type="EMBL" id="JARJCW010000096">
    <property type="protein sequence ID" value="KAJ7194691.1"/>
    <property type="molecule type" value="Genomic_DNA"/>
</dbReference>
<gene>
    <name evidence="2" type="ORF">GGX14DRAFT_576136</name>
</gene>
<dbReference type="Proteomes" id="UP001219525">
    <property type="component" value="Unassembled WGS sequence"/>
</dbReference>
<keyword evidence="3" id="KW-1185">Reference proteome</keyword>
<feature type="region of interest" description="Disordered" evidence="1">
    <location>
        <begin position="1"/>
        <end position="20"/>
    </location>
</feature>
<feature type="compositionally biased region" description="Polar residues" evidence="1">
    <location>
        <begin position="252"/>
        <end position="261"/>
    </location>
</feature>
<protein>
    <submittedName>
        <fullName evidence="2">Uncharacterized protein</fullName>
    </submittedName>
</protein>
<evidence type="ECO:0000313" key="2">
    <source>
        <dbReference type="EMBL" id="KAJ7194691.1"/>
    </source>
</evidence>
<feature type="region of interest" description="Disordered" evidence="1">
    <location>
        <begin position="223"/>
        <end position="261"/>
    </location>
</feature>
<name>A0AAD6UXN9_9AGAR</name>
<proteinExistence type="predicted"/>
<feature type="compositionally biased region" description="Pro residues" evidence="1">
    <location>
        <begin position="8"/>
        <end position="20"/>
    </location>
</feature>
<evidence type="ECO:0000313" key="3">
    <source>
        <dbReference type="Proteomes" id="UP001219525"/>
    </source>
</evidence>
<evidence type="ECO:0000256" key="1">
    <source>
        <dbReference type="SAM" id="MobiDB-lite"/>
    </source>
</evidence>
<accession>A0AAD6UXN9</accession>
<feature type="region of interest" description="Disordered" evidence="1">
    <location>
        <begin position="44"/>
        <end position="114"/>
    </location>
</feature>
<organism evidence="2 3">
    <name type="scientific">Mycena pura</name>
    <dbReference type="NCBI Taxonomy" id="153505"/>
    <lineage>
        <taxon>Eukaryota</taxon>
        <taxon>Fungi</taxon>
        <taxon>Dikarya</taxon>
        <taxon>Basidiomycota</taxon>
        <taxon>Agaricomycotina</taxon>
        <taxon>Agaricomycetes</taxon>
        <taxon>Agaricomycetidae</taxon>
        <taxon>Agaricales</taxon>
        <taxon>Marasmiineae</taxon>
        <taxon>Mycenaceae</taxon>
        <taxon>Mycena</taxon>
    </lineage>
</organism>
<feature type="compositionally biased region" description="Acidic residues" evidence="1">
    <location>
        <begin position="83"/>
        <end position="96"/>
    </location>
</feature>